<accession>A0A5J6LAW4</accession>
<gene>
    <name evidence="1" type="ORF">F5I99_03645</name>
</gene>
<dbReference type="Pfam" id="PF23840">
    <property type="entry name" value="Phage_tail_terminator"/>
    <property type="match status" value="1"/>
</dbReference>
<evidence type="ECO:0000313" key="2">
    <source>
        <dbReference type="Proteomes" id="UP000325606"/>
    </source>
</evidence>
<protein>
    <recommendedName>
        <fullName evidence="3">DUF3168 domain-containing protein</fullName>
    </recommendedName>
</protein>
<evidence type="ECO:0008006" key="3">
    <source>
        <dbReference type="Google" id="ProtNLM"/>
    </source>
</evidence>
<dbReference type="EMBL" id="CP044222">
    <property type="protein sequence ID" value="QEW05655.1"/>
    <property type="molecule type" value="Genomic_DNA"/>
</dbReference>
<dbReference type="KEGG" id="nik:F5I99_03645"/>
<proteinExistence type="predicted"/>
<name>A0A5J6LAW4_9GAMM</name>
<organism evidence="1 2">
    <name type="scientific">Nitrincola iocasae</name>
    <dbReference type="NCBI Taxonomy" id="2614693"/>
    <lineage>
        <taxon>Bacteria</taxon>
        <taxon>Pseudomonadati</taxon>
        <taxon>Pseudomonadota</taxon>
        <taxon>Gammaproteobacteria</taxon>
        <taxon>Oceanospirillales</taxon>
        <taxon>Oceanospirillaceae</taxon>
        <taxon>Nitrincola</taxon>
    </lineage>
</organism>
<dbReference type="InterPro" id="IPR056912">
    <property type="entry name" value="Phage_JBD30_tail_term-like"/>
</dbReference>
<sequence length="140" mass="15278">MMELTDDYLAAESELVALLEDNVGELRKVYTSVDLAELKQRSQVTPAAHVIYWGDTPALAAQGGATGHVTQTWMVVLAVNLRKKDDAGPLLAQMIKTLAGYHLTLGNLVRQAAPKPTFNAGFGYYPLAYEIKFRTKGAKP</sequence>
<dbReference type="Proteomes" id="UP000325606">
    <property type="component" value="Chromosome"/>
</dbReference>
<evidence type="ECO:0000313" key="1">
    <source>
        <dbReference type="EMBL" id="QEW05655.1"/>
    </source>
</evidence>
<keyword evidence="2" id="KW-1185">Reference proteome</keyword>
<dbReference type="RefSeq" id="WP_151053699.1">
    <property type="nucleotide sequence ID" value="NZ_CP044222.1"/>
</dbReference>
<dbReference type="AlphaFoldDB" id="A0A5J6LAW4"/>
<reference evidence="1 2" key="1">
    <citation type="submission" date="2019-09" db="EMBL/GenBank/DDBJ databases">
        <title>Nitrincola iocasae sp. nov., a bacterium isolated from the sediment collected at a cold seep field in South China Sea.</title>
        <authorList>
            <person name="Zhang H."/>
            <person name="Wang H."/>
            <person name="Li C."/>
        </authorList>
    </citation>
    <scope>NUCLEOTIDE SEQUENCE [LARGE SCALE GENOMIC DNA]</scope>
    <source>
        <strain evidence="1 2">KXZD1103</strain>
    </source>
</reference>